<evidence type="ECO:0000313" key="2">
    <source>
        <dbReference type="WBParaSite" id="RSKR_0000232300.1"/>
    </source>
</evidence>
<dbReference type="WBParaSite" id="RSKR_0000232300.1">
    <property type="protein sequence ID" value="RSKR_0000232300.1"/>
    <property type="gene ID" value="RSKR_0000232300"/>
</dbReference>
<sequence>MFLISKIVRGRRLLHELEAAQAAQKIKDDKEAHENTDEIEDYEERVKPRSNSKGANEINRARSSKKKPETVFEEVFDKLIRIIPSIKEMFATRAFLSVLKRSECSTLRDHAKVTVKMIDLIIKNLDVDDKKRTDTGSSYDPKQIGTSHAQFRNYGITGQYWEKFGEVLIDVVLQQEAIRDLPGANLAWVSLAACIVDQLRVGFDQKCSSLAYSSNVQSTQIKIQDTGSGCTFSQQRQYGQSSVNSNESRSSSIQSLRKNSCQTGAFISAREASSERRDRQKMFIRGQSESTDDYDSHFNQSGRSRCPYSMGHAYSAEERKITLSDLQLQSSDVPSRNIIYNSINPANEMIRPMILSYNNHSSHHNNHNNHNNEYVNDERTLENGGSNRTLTNSRGNLDNIYHSIQNCLTTND</sequence>
<dbReference type="Proteomes" id="UP000095286">
    <property type="component" value="Unplaced"/>
</dbReference>
<name>A0AC35TNB0_9BILA</name>
<protein>
    <submittedName>
        <fullName evidence="2">GLOBIN domain-containing protein</fullName>
    </submittedName>
</protein>
<organism evidence="1 2">
    <name type="scientific">Rhabditophanes sp. KR3021</name>
    <dbReference type="NCBI Taxonomy" id="114890"/>
    <lineage>
        <taxon>Eukaryota</taxon>
        <taxon>Metazoa</taxon>
        <taxon>Ecdysozoa</taxon>
        <taxon>Nematoda</taxon>
        <taxon>Chromadorea</taxon>
        <taxon>Rhabditida</taxon>
        <taxon>Tylenchina</taxon>
        <taxon>Panagrolaimomorpha</taxon>
        <taxon>Strongyloidoidea</taxon>
        <taxon>Alloionematidae</taxon>
        <taxon>Rhabditophanes</taxon>
    </lineage>
</organism>
<reference evidence="2" key="1">
    <citation type="submission" date="2016-11" db="UniProtKB">
        <authorList>
            <consortium name="WormBaseParasite"/>
        </authorList>
    </citation>
    <scope>IDENTIFICATION</scope>
    <source>
        <strain evidence="2">KR3021</strain>
    </source>
</reference>
<accession>A0AC35TNB0</accession>
<evidence type="ECO:0000313" key="1">
    <source>
        <dbReference type="Proteomes" id="UP000095286"/>
    </source>
</evidence>
<proteinExistence type="predicted"/>